<accession>A0ABQ2CL88</accession>
<dbReference type="Gene3D" id="3.40.50.2000">
    <property type="entry name" value="Glycogen Phosphorylase B"/>
    <property type="match status" value="2"/>
</dbReference>
<dbReference type="PANTHER" id="PTHR46401:SF2">
    <property type="entry name" value="GLYCOSYLTRANSFERASE WBBK-RELATED"/>
    <property type="match status" value="1"/>
</dbReference>
<dbReference type="CDD" id="cd03809">
    <property type="entry name" value="GT4_MtfB-like"/>
    <property type="match status" value="1"/>
</dbReference>
<feature type="domain" description="Glycosyl transferase family 1" evidence="2">
    <location>
        <begin position="198"/>
        <end position="351"/>
    </location>
</feature>
<evidence type="ECO:0000313" key="5">
    <source>
        <dbReference type="Proteomes" id="UP000633263"/>
    </source>
</evidence>
<dbReference type="InterPro" id="IPR001296">
    <property type="entry name" value="Glyco_trans_1"/>
</dbReference>
<protein>
    <submittedName>
        <fullName evidence="4">Glycosyltransferase WbpY</fullName>
    </submittedName>
</protein>
<keyword evidence="5" id="KW-1185">Reference proteome</keyword>
<feature type="domain" description="Glycosyltransferase subfamily 4-like N-terminal" evidence="3">
    <location>
        <begin position="16"/>
        <end position="175"/>
    </location>
</feature>
<organism evidence="4 5">
    <name type="scientific">Halopseudomonas pertucinogena</name>
    <dbReference type="NCBI Taxonomy" id="86175"/>
    <lineage>
        <taxon>Bacteria</taxon>
        <taxon>Pseudomonadati</taxon>
        <taxon>Pseudomonadota</taxon>
        <taxon>Gammaproteobacteria</taxon>
        <taxon>Pseudomonadales</taxon>
        <taxon>Pseudomonadaceae</taxon>
        <taxon>Halopseudomonas</taxon>
    </lineage>
</organism>
<gene>
    <name evidence="4" type="primary">wbpY</name>
    <name evidence="4" type="ORF">GCM10009083_04310</name>
</gene>
<proteinExistence type="predicted"/>
<reference evidence="5" key="1">
    <citation type="journal article" date="2019" name="Int. J. Syst. Evol. Microbiol.">
        <title>The Global Catalogue of Microorganisms (GCM) 10K type strain sequencing project: providing services to taxonomists for standard genome sequencing and annotation.</title>
        <authorList>
            <consortium name="The Broad Institute Genomics Platform"/>
            <consortium name="The Broad Institute Genome Sequencing Center for Infectious Disease"/>
            <person name="Wu L."/>
            <person name="Ma J."/>
        </authorList>
    </citation>
    <scope>NUCLEOTIDE SEQUENCE [LARGE SCALE GENOMIC DNA]</scope>
    <source>
        <strain evidence="5">JCM 11590</strain>
    </source>
</reference>
<dbReference type="SUPFAM" id="SSF53756">
    <property type="entry name" value="UDP-Glycosyltransferase/glycogen phosphorylase"/>
    <property type="match status" value="1"/>
</dbReference>
<dbReference type="Pfam" id="PF00534">
    <property type="entry name" value="Glycos_transf_1"/>
    <property type="match status" value="1"/>
</dbReference>
<evidence type="ECO:0000259" key="3">
    <source>
        <dbReference type="Pfam" id="PF13439"/>
    </source>
</evidence>
<dbReference type="EMBL" id="BMNN01000001">
    <property type="protein sequence ID" value="GGI90971.1"/>
    <property type="molecule type" value="Genomic_DNA"/>
</dbReference>
<dbReference type="PANTHER" id="PTHR46401">
    <property type="entry name" value="GLYCOSYLTRANSFERASE WBBK-RELATED"/>
    <property type="match status" value="1"/>
</dbReference>
<dbReference type="RefSeq" id="WP_188634940.1">
    <property type="nucleotide sequence ID" value="NZ_BMNN01000001.1"/>
</dbReference>
<sequence>MRIALDVSILQAPRTGIGEYTLQLGLALQQLPELDLHLFDGLGWRRDFPAAARPGYSTLRKIIRSALPGAYRIRRKVMQRRFDNGAGLVQPQLYHNPTLWPLHFDGPTVMTLHDLTHVHYPDTQPVDRLREIERRLPESLERASRIMVDSHFIADEAIRHYSLPAEKLQIAPLGVADRFRPRNEEELQHRLTALQLEMRGYYLCIGTLEPRKNLQLAINAYLGLPAAIRNRMPLLVVGGSGWRLEQMGKIPAKAIADGQIRLLGYQSEEQVAELLAGAQALLFPSRYEGFGLPVLEAMASGTPVITCRNAAIPEVAGEAALYADADDMAGFRAQMLRLLEDAQLQCTLRQQGLARAGLFSWKNCARITADTYKAARYS</sequence>
<dbReference type="Proteomes" id="UP000633263">
    <property type="component" value="Unassembled WGS sequence"/>
</dbReference>
<comment type="caution">
    <text evidence="4">The sequence shown here is derived from an EMBL/GenBank/DDBJ whole genome shotgun (WGS) entry which is preliminary data.</text>
</comment>
<keyword evidence="1" id="KW-0808">Transferase</keyword>
<dbReference type="Pfam" id="PF13439">
    <property type="entry name" value="Glyco_transf_4"/>
    <property type="match status" value="1"/>
</dbReference>
<dbReference type="InterPro" id="IPR028098">
    <property type="entry name" value="Glyco_trans_4-like_N"/>
</dbReference>
<evidence type="ECO:0000259" key="2">
    <source>
        <dbReference type="Pfam" id="PF00534"/>
    </source>
</evidence>
<name>A0ABQ2CL88_9GAMM</name>
<evidence type="ECO:0000313" key="4">
    <source>
        <dbReference type="EMBL" id="GGI90971.1"/>
    </source>
</evidence>
<evidence type="ECO:0000256" key="1">
    <source>
        <dbReference type="ARBA" id="ARBA00022679"/>
    </source>
</evidence>